<keyword evidence="1" id="KW-1133">Transmembrane helix</keyword>
<accession>A0A3A8I4L7</accession>
<dbReference type="AlphaFoldDB" id="A0A3A8I4L7"/>
<keyword evidence="3" id="KW-1185">Reference proteome</keyword>
<keyword evidence="1" id="KW-0812">Transmembrane</keyword>
<feature type="transmembrane region" description="Helical" evidence="1">
    <location>
        <begin position="161"/>
        <end position="189"/>
    </location>
</feature>
<dbReference type="EMBL" id="RAVZ01000456">
    <property type="protein sequence ID" value="RKG72583.1"/>
    <property type="molecule type" value="Genomic_DNA"/>
</dbReference>
<protein>
    <submittedName>
        <fullName evidence="2">Uncharacterized protein</fullName>
    </submittedName>
</protein>
<evidence type="ECO:0000313" key="3">
    <source>
        <dbReference type="Proteomes" id="UP000268094"/>
    </source>
</evidence>
<sequence length="230" mass="23988">MQFDRAEFTEPPPAPRCTACQRAITRTYFEVNSHLLCPECRDTVAASMVGGSKSKRFLTATVFGIGAGIAGAAVYYGVSLTGYNIGLIAVLVGWMVGTAVFKGSAGRGGAGYQVLAILLTYLSVAGSLAPDIYKELTTQSVEAATGEAPSDEEALSSSGNVIVAGFITVAAPVLVGINSPLSGLIYGFALYEAWRRNKRAELNIAGPFRLAEAAPASEEAAPERQEQSVG</sequence>
<feature type="transmembrane region" description="Helical" evidence="1">
    <location>
        <begin position="57"/>
        <end position="76"/>
    </location>
</feature>
<feature type="transmembrane region" description="Helical" evidence="1">
    <location>
        <begin position="110"/>
        <end position="129"/>
    </location>
</feature>
<dbReference type="Proteomes" id="UP000268094">
    <property type="component" value="Unassembled WGS sequence"/>
</dbReference>
<reference evidence="3" key="1">
    <citation type="submission" date="2018-09" db="EMBL/GenBank/DDBJ databases">
        <authorList>
            <person name="Livingstone P.G."/>
            <person name="Whitworth D.E."/>
        </authorList>
    </citation>
    <scope>NUCLEOTIDE SEQUENCE [LARGE SCALE GENOMIC DNA]</scope>
    <source>
        <strain evidence="3">CA054A</strain>
    </source>
</reference>
<keyword evidence="1" id="KW-0472">Membrane</keyword>
<evidence type="ECO:0000256" key="1">
    <source>
        <dbReference type="SAM" id="Phobius"/>
    </source>
</evidence>
<name>A0A3A8I4L7_9BACT</name>
<gene>
    <name evidence="2" type="ORF">D7V88_37915</name>
</gene>
<evidence type="ECO:0000313" key="2">
    <source>
        <dbReference type="EMBL" id="RKG72583.1"/>
    </source>
</evidence>
<comment type="caution">
    <text evidence="2">The sequence shown here is derived from an EMBL/GenBank/DDBJ whole genome shotgun (WGS) entry which is preliminary data.</text>
</comment>
<organism evidence="2 3">
    <name type="scientific">Corallococcus terminator</name>
    <dbReference type="NCBI Taxonomy" id="2316733"/>
    <lineage>
        <taxon>Bacteria</taxon>
        <taxon>Pseudomonadati</taxon>
        <taxon>Myxococcota</taxon>
        <taxon>Myxococcia</taxon>
        <taxon>Myxococcales</taxon>
        <taxon>Cystobacterineae</taxon>
        <taxon>Myxococcaceae</taxon>
        <taxon>Corallococcus</taxon>
    </lineage>
</organism>
<feature type="transmembrane region" description="Helical" evidence="1">
    <location>
        <begin position="82"/>
        <end position="101"/>
    </location>
</feature>
<proteinExistence type="predicted"/>